<comment type="caution">
    <text evidence="3">The sequence shown here is derived from an EMBL/GenBank/DDBJ whole genome shotgun (WGS) entry which is preliminary data.</text>
</comment>
<evidence type="ECO:0008006" key="5">
    <source>
        <dbReference type="Google" id="ProtNLM"/>
    </source>
</evidence>
<keyword evidence="2" id="KW-0732">Signal</keyword>
<dbReference type="EMBL" id="JAVREU010000002">
    <property type="protein sequence ID" value="MDT0387615.1"/>
    <property type="molecule type" value="Genomic_DNA"/>
</dbReference>
<feature type="compositionally biased region" description="Low complexity" evidence="1">
    <location>
        <begin position="40"/>
        <end position="64"/>
    </location>
</feature>
<feature type="compositionally biased region" description="Gly residues" evidence="1">
    <location>
        <begin position="30"/>
        <end position="39"/>
    </location>
</feature>
<feature type="signal peptide" evidence="2">
    <location>
        <begin position="1"/>
        <end position="27"/>
    </location>
</feature>
<dbReference type="RefSeq" id="WP_311680456.1">
    <property type="nucleotide sequence ID" value="NZ_JAVREU010000002.1"/>
</dbReference>
<name>A0ABU2PA03_9ACTN</name>
<protein>
    <recommendedName>
        <fullName evidence="5">TPM domain-containing protein</fullName>
    </recommendedName>
</protein>
<dbReference type="Proteomes" id="UP001183586">
    <property type="component" value="Unassembled WGS sequence"/>
</dbReference>
<proteinExistence type="predicted"/>
<gene>
    <name evidence="3" type="ORF">RM641_09285</name>
</gene>
<evidence type="ECO:0000256" key="1">
    <source>
        <dbReference type="SAM" id="MobiDB-lite"/>
    </source>
</evidence>
<reference evidence="4" key="1">
    <citation type="submission" date="2023-07" db="EMBL/GenBank/DDBJ databases">
        <title>30 novel species of actinomycetes from the DSMZ collection.</title>
        <authorList>
            <person name="Nouioui I."/>
        </authorList>
    </citation>
    <scope>NUCLEOTIDE SEQUENCE [LARGE SCALE GENOMIC DNA]</scope>
    <source>
        <strain evidence="4">DSM 41921</strain>
    </source>
</reference>
<evidence type="ECO:0000313" key="3">
    <source>
        <dbReference type="EMBL" id="MDT0387615.1"/>
    </source>
</evidence>
<evidence type="ECO:0000313" key="4">
    <source>
        <dbReference type="Proteomes" id="UP001183586"/>
    </source>
</evidence>
<evidence type="ECO:0000256" key="2">
    <source>
        <dbReference type="SAM" id="SignalP"/>
    </source>
</evidence>
<feature type="chain" id="PRO_5047336716" description="TPM domain-containing protein" evidence="2">
    <location>
        <begin position="28"/>
        <end position="442"/>
    </location>
</feature>
<feature type="region of interest" description="Disordered" evidence="1">
    <location>
        <begin position="30"/>
        <end position="64"/>
    </location>
</feature>
<accession>A0ABU2PA03</accession>
<organism evidence="3 4">
    <name type="scientific">Streptomyces dubilierae</name>
    <dbReference type="NCBI Taxonomy" id="3075533"/>
    <lineage>
        <taxon>Bacteria</taxon>
        <taxon>Bacillati</taxon>
        <taxon>Actinomycetota</taxon>
        <taxon>Actinomycetes</taxon>
        <taxon>Kitasatosporales</taxon>
        <taxon>Streptomycetaceae</taxon>
        <taxon>Streptomyces</taxon>
    </lineage>
</organism>
<sequence>MPTDTRRTATALAALLLTMLAVTPARAADGPGGIGGPGGISAPASPAHPSSHASSAHPSSEASPGLRIAHALRSSPVYVDEAYTDAVPPARQRQLADRIRRTGLPLKVVLTPLTKGDAFDGDSAVLAGTVRDRLPAQRELVLITTDGDFPDSLRGFEWPADKHQAREAVAATGFLDETRNAGLADLTAKAVDLVAEGRGEQRYAEATKNLRTSAPQAGKERSGGPDWWLLAAAPVALALTALAAHALLRSRRATPAVPHLVFATARAADEAELRRRAEAEVLALGEAAHAADVTTTPGIQTALDAYAAAARVLDEARGVPDLAGALALAQEGQDALDDTPGLPLCFFDPRHGRAALRTPWRRLGHRDRLDVAVCRTCADALRDRRAPEVLTDRDEDGRPVPYFETPPERSVWAATGYGSLMPVSAGFSRHRTASPTGEERQT</sequence>
<keyword evidence="4" id="KW-1185">Reference proteome</keyword>